<dbReference type="InterPro" id="IPR050216">
    <property type="entry name" value="LRR_domain-containing"/>
</dbReference>
<keyword evidence="4" id="KW-0472">Membrane</keyword>
<feature type="non-terminal residue" evidence="5">
    <location>
        <position position="525"/>
    </location>
</feature>
<dbReference type="GO" id="GO:0005737">
    <property type="term" value="C:cytoplasm"/>
    <property type="evidence" value="ECO:0007669"/>
    <property type="project" value="TreeGrafter"/>
</dbReference>
<proteinExistence type="predicted"/>
<evidence type="ECO:0000313" key="5">
    <source>
        <dbReference type="EMBL" id="KAE8959990.1"/>
    </source>
</evidence>
<sequence length="525" mass="58481">MAAKTHHSANASAHGSPTIATHRSPSAGSYRPRESSKRTQIQKARKNHVDTNDPLTTELAATGSATEKRLVAALRTKRLDFSLPRESLVPPEPPVFQIFPAVIVDHVKQGHLLTELWLTNHHIGSLPAEIAALTKLRVLGLAGNALTALPVELCQLTALESLYSVFPAQITKLRLLNRLGLSHNQLKVLPEEIHRLRNLVELNLDYNRLDAEFPEGFAALRRLERLGLEGNFLAEKPVILDRLPVLSYVRLGGNRAKLAVPRRHDGYFQCVESCAVAKDDPLKMTGHRGLEGLVPCRDQNLLNMMGSAYHKQANNQLMTGYESSPPSSLPAQQQSKAQEDDASRVDTTVDIPDEGDPDAPRSWRRFITNYRVLEFGCTLCLYLFAFAFASIDVYKRPIPGIRVRLNSTVEVWALDPTINETKLAQEVPMWLLLAFGICLPIGANLVVNYALPAFCQVRVIAHDTRDFLLSLFQSIAMATFMTQFTKNITGRFRPCFYDMCKWNQDAVWDGVTNLCTSAAGEKEGR</sequence>
<evidence type="ECO:0000256" key="1">
    <source>
        <dbReference type="ARBA" id="ARBA00022614"/>
    </source>
</evidence>
<feature type="region of interest" description="Disordered" evidence="3">
    <location>
        <begin position="319"/>
        <end position="356"/>
    </location>
</feature>
<evidence type="ECO:0000256" key="4">
    <source>
        <dbReference type="SAM" id="Phobius"/>
    </source>
</evidence>
<feature type="region of interest" description="Disordered" evidence="3">
    <location>
        <begin position="1"/>
        <end position="55"/>
    </location>
</feature>
<feature type="transmembrane region" description="Helical" evidence="4">
    <location>
        <begin position="372"/>
        <end position="394"/>
    </location>
</feature>
<organism evidence="5 6">
    <name type="scientific">Phytophthora fragariae</name>
    <dbReference type="NCBI Taxonomy" id="53985"/>
    <lineage>
        <taxon>Eukaryota</taxon>
        <taxon>Sar</taxon>
        <taxon>Stramenopiles</taxon>
        <taxon>Oomycota</taxon>
        <taxon>Peronosporomycetes</taxon>
        <taxon>Peronosporales</taxon>
        <taxon>Peronosporaceae</taxon>
        <taxon>Phytophthora</taxon>
    </lineage>
</organism>
<dbReference type="Pfam" id="PF13855">
    <property type="entry name" value="LRR_8"/>
    <property type="match status" value="1"/>
</dbReference>
<accession>A0A6A3GSP2</accession>
<keyword evidence="2" id="KW-0677">Repeat</keyword>
<dbReference type="InterPro" id="IPR001611">
    <property type="entry name" value="Leu-rich_rpt"/>
</dbReference>
<evidence type="ECO:0000256" key="2">
    <source>
        <dbReference type="ARBA" id="ARBA00022737"/>
    </source>
</evidence>
<dbReference type="InterPro" id="IPR036938">
    <property type="entry name" value="PAP2/HPO_sf"/>
</dbReference>
<dbReference type="InterPro" id="IPR032675">
    <property type="entry name" value="LRR_dom_sf"/>
</dbReference>
<feature type="compositionally biased region" description="Polar residues" evidence="3">
    <location>
        <begin position="8"/>
        <end position="27"/>
    </location>
</feature>
<reference evidence="5 6" key="1">
    <citation type="submission" date="2018-09" db="EMBL/GenBank/DDBJ databases">
        <title>Genomic investigation of the strawberry pathogen Phytophthora fragariae indicates pathogenicity is determined by transcriptional variation in three key races.</title>
        <authorList>
            <person name="Adams T.M."/>
            <person name="Armitage A.D."/>
            <person name="Sobczyk M.K."/>
            <person name="Bates H.J."/>
            <person name="Dunwell J.M."/>
            <person name="Nellist C.F."/>
            <person name="Harrison R.J."/>
        </authorList>
    </citation>
    <scope>NUCLEOTIDE SEQUENCE [LARGE SCALE GENOMIC DNA]</scope>
    <source>
        <strain evidence="5 6">SCRP245</strain>
    </source>
</reference>
<evidence type="ECO:0000313" key="6">
    <source>
        <dbReference type="Proteomes" id="UP000460718"/>
    </source>
</evidence>
<dbReference type="SUPFAM" id="SSF52058">
    <property type="entry name" value="L domain-like"/>
    <property type="match status" value="1"/>
</dbReference>
<dbReference type="EMBL" id="QXFW01006150">
    <property type="protein sequence ID" value="KAE8959990.1"/>
    <property type="molecule type" value="Genomic_DNA"/>
</dbReference>
<dbReference type="Gene3D" id="3.80.10.10">
    <property type="entry name" value="Ribonuclease Inhibitor"/>
    <property type="match status" value="2"/>
</dbReference>
<dbReference type="Proteomes" id="UP000460718">
    <property type="component" value="Unassembled WGS sequence"/>
</dbReference>
<feature type="compositionally biased region" description="Low complexity" evidence="3">
    <location>
        <begin position="323"/>
        <end position="335"/>
    </location>
</feature>
<dbReference type="AlphaFoldDB" id="A0A6A3GSP2"/>
<evidence type="ECO:0000256" key="3">
    <source>
        <dbReference type="SAM" id="MobiDB-lite"/>
    </source>
</evidence>
<protein>
    <submittedName>
        <fullName evidence="5">Uncharacterized protein</fullName>
    </submittedName>
</protein>
<dbReference type="PANTHER" id="PTHR48051:SF1">
    <property type="entry name" value="RAS SUPPRESSOR PROTEIN 1"/>
    <property type="match status" value="1"/>
</dbReference>
<comment type="caution">
    <text evidence="5">The sequence shown here is derived from an EMBL/GenBank/DDBJ whole genome shotgun (WGS) entry which is preliminary data.</text>
</comment>
<dbReference type="SMART" id="SM00369">
    <property type="entry name" value="LRR_TYP"/>
    <property type="match status" value="3"/>
</dbReference>
<keyword evidence="4" id="KW-1133">Transmembrane helix</keyword>
<dbReference type="InterPro" id="IPR003591">
    <property type="entry name" value="Leu-rich_rpt_typical-subtyp"/>
</dbReference>
<keyword evidence="4" id="KW-0812">Transmembrane</keyword>
<name>A0A6A3GSP2_9STRA</name>
<dbReference type="PANTHER" id="PTHR48051">
    <property type="match status" value="1"/>
</dbReference>
<keyword evidence="1" id="KW-0433">Leucine-rich repeat</keyword>
<dbReference type="SUPFAM" id="SSF48317">
    <property type="entry name" value="Acid phosphatase/Vanadium-dependent haloperoxidase"/>
    <property type="match status" value="1"/>
</dbReference>
<gene>
    <name evidence="5" type="ORF">PF011_g30245</name>
</gene>
<feature type="transmembrane region" description="Helical" evidence="4">
    <location>
        <begin position="429"/>
        <end position="447"/>
    </location>
</feature>